<feature type="domain" description="YCII-related" evidence="2">
    <location>
        <begin position="3"/>
        <end position="85"/>
    </location>
</feature>
<evidence type="ECO:0000259" key="2">
    <source>
        <dbReference type="Pfam" id="PF03795"/>
    </source>
</evidence>
<accession>A0ABT6F2V9</accession>
<sequence>MTKFIVTGDYCAEVLEKRGPHRQAHLDRLKQQKEDGVLVTIGPTKDLKQFFAIYDASSEDDVHTLIEGDPYWQNGIWTSYQILEWIQAI</sequence>
<dbReference type="EMBL" id="JAKKUT010000008">
    <property type="protein sequence ID" value="MDG2992216.1"/>
    <property type="molecule type" value="Genomic_DNA"/>
</dbReference>
<comment type="similarity">
    <text evidence="1">Belongs to the YciI family.</text>
</comment>
<dbReference type="Pfam" id="PF03795">
    <property type="entry name" value="YCII"/>
    <property type="match status" value="1"/>
</dbReference>
<reference evidence="3" key="1">
    <citation type="journal article" date="2022" name="Genome Biol. Evol.">
        <title>A New Gene Family Diagnostic for Intracellular Biomineralization of Amorphous Ca Carbonates by Cyanobacteria.</title>
        <authorList>
            <person name="Benzerara K."/>
            <person name="Duprat E."/>
            <person name="Bitard-Feildel T."/>
            <person name="Caumes G."/>
            <person name="Cassier-Chauvat C."/>
            <person name="Chauvat F."/>
            <person name="Dezi M."/>
            <person name="Diop S.I."/>
            <person name="Gaschignard G."/>
            <person name="Gorgen S."/>
            <person name="Gugger M."/>
            <person name="Lopez-Garcia P."/>
            <person name="Millet M."/>
            <person name="Skouri-Panet F."/>
            <person name="Moreira D."/>
            <person name="Callebaut I."/>
        </authorList>
    </citation>
    <scope>NUCLEOTIDE SEQUENCE</scope>
    <source>
        <strain evidence="3">G9</strain>
    </source>
</reference>
<gene>
    <name evidence="3" type="ORF">L3556_14950</name>
</gene>
<evidence type="ECO:0000313" key="3">
    <source>
        <dbReference type="EMBL" id="MDG2992216.1"/>
    </source>
</evidence>
<proteinExistence type="inferred from homology"/>
<reference evidence="3" key="2">
    <citation type="submission" date="2022-01" db="EMBL/GenBank/DDBJ databases">
        <authorList>
            <person name="Zivanovic Y."/>
            <person name="Moreira D."/>
            <person name="Lopez-Garcia P."/>
        </authorList>
    </citation>
    <scope>NUCLEOTIDE SEQUENCE</scope>
    <source>
        <strain evidence="3">G9</strain>
    </source>
</reference>
<dbReference type="SUPFAM" id="SSF54909">
    <property type="entry name" value="Dimeric alpha+beta barrel"/>
    <property type="match status" value="1"/>
</dbReference>
<evidence type="ECO:0000256" key="1">
    <source>
        <dbReference type="ARBA" id="ARBA00007689"/>
    </source>
</evidence>
<protein>
    <submittedName>
        <fullName evidence="3">YciI family protein</fullName>
    </submittedName>
</protein>
<dbReference type="InterPro" id="IPR011008">
    <property type="entry name" value="Dimeric_a/b-barrel"/>
</dbReference>
<dbReference type="Gene3D" id="3.30.70.1060">
    <property type="entry name" value="Dimeric alpha+beta barrel"/>
    <property type="match status" value="1"/>
</dbReference>
<dbReference type="RefSeq" id="WP_277868140.1">
    <property type="nucleotide sequence ID" value="NZ_JAKKUT010000008.1"/>
</dbReference>
<comment type="caution">
    <text evidence="3">The sequence shown here is derived from an EMBL/GenBank/DDBJ whole genome shotgun (WGS) entry which is preliminary data.</text>
</comment>
<dbReference type="PANTHER" id="PTHR33606">
    <property type="entry name" value="PROTEIN YCII"/>
    <property type="match status" value="1"/>
</dbReference>
<dbReference type="NCBIfam" id="NF009506">
    <property type="entry name" value="PRK12864.1"/>
    <property type="match status" value="1"/>
</dbReference>
<dbReference type="InterPro" id="IPR051807">
    <property type="entry name" value="Sec-metab_biosynth-assoc"/>
</dbReference>
<organism evidence="3 4">
    <name type="scientific">Candidatus Synechococcus calcipolaris G9</name>
    <dbReference type="NCBI Taxonomy" id="1497997"/>
    <lineage>
        <taxon>Bacteria</taxon>
        <taxon>Bacillati</taxon>
        <taxon>Cyanobacteriota</taxon>
        <taxon>Cyanophyceae</taxon>
        <taxon>Synechococcales</taxon>
        <taxon>Synechococcaceae</taxon>
        <taxon>Synechococcus</taxon>
    </lineage>
</organism>
<dbReference type="Proteomes" id="UP001154265">
    <property type="component" value="Unassembled WGS sequence"/>
</dbReference>
<keyword evidence="4" id="KW-1185">Reference proteome</keyword>
<name>A0ABT6F2V9_9SYNE</name>
<dbReference type="PANTHER" id="PTHR33606:SF3">
    <property type="entry name" value="PROTEIN YCII"/>
    <property type="match status" value="1"/>
</dbReference>
<evidence type="ECO:0000313" key="4">
    <source>
        <dbReference type="Proteomes" id="UP001154265"/>
    </source>
</evidence>
<dbReference type="InterPro" id="IPR005545">
    <property type="entry name" value="YCII"/>
</dbReference>